<organism evidence="3 4">
    <name type="scientific">Pygocentrus nattereri</name>
    <name type="common">Red-bellied piranha</name>
    <dbReference type="NCBI Taxonomy" id="42514"/>
    <lineage>
        <taxon>Eukaryota</taxon>
        <taxon>Metazoa</taxon>
        <taxon>Chordata</taxon>
        <taxon>Craniata</taxon>
        <taxon>Vertebrata</taxon>
        <taxon>Euteleostomi</taxon>
        <taxon>Actinopterygii</taxon>
        <taxon>Neopterygii</taxon>
        <taxon>Teleostei</taxon>
        <taxon>Ostariophysi</taxon>
        <taxon>Characiformes</taxon>
        <taxon>Characoidei</taxon>
        <taxon>Pygocentrus</taxon>
    </lineage>
</organism>
<comment type="similarity">
    <text evidence="1">Belongs to the apolipoprotein L family.</text>
</comment>
<dbReference type="Pfam" id="PF05461">
    <property type="entry name" value="ApoL"/>
    <property type="match status" value="1"/>
</dbReference>
<reference evidence="3" key="3">
    <citation type="submission" date="2025-09" db="UniProtKB">
        <authorList>
            <consortium name="Ensembl"/>
        </authorList>
    </citation>
    <scope>IDENTIFICATION</scope>
</reference>
<feature type="transmembrane region" description="Helical" evidence="2">
    <location>
        <begin position="286"/>
        <end position="311"/>
    </location>
</feature>
<dbReference type="GO" id="GO:0042157">
    <property type="term" value="P:lipoprotein metabolic process"/>
    <property type="evidence" value="ECO:0007669"/>
    <property type="project" value="InterPro"/>
</dbReference>
<keyword evidence="2" id="KW-0812">Transmembrane</keyword>
<name>A0A3B4D8I6_PYGNA</name>
<keyword evidence="2" id="KW-1133">Transmembrane helix</keyword>
<dbReference type="GO" id="GO:0008289">
    <property type="term" value="F:lipid binding"/>
    <property type="evidence" value="ECO:0007669"/>
    <property type="project" value="InterPro"/>
</dbReference>
<dbReference type="GO" id="GO:0016020">
    <property type="term" value="C:membrane"/>
    <property type="evidence" value="ECO:0007669"/>
    <property type="project" value="TreeGrafter"/>
</dbReference>
<dbReference type="GO" id="GO:0006869">
    <property type="term" value="P:lipid transport"/>
    <property type="evidence" value="ECO:0007669"/>
    <property type="project" value="InterPro"/>
</dbReference>
<accession>A0A3B4D8I6</accession>
<evidence type="ECO:0000256" key="2">
    <source>
        <dbReference type="SAM" id="Phobius"/>
    </source>
</evidence>
<dbReference type="PANTHER" id="PTHR14096">
    <property type="entry name" value="APOLIPOPROTEIN L"/>
    <property type="match status" value="1"/>
</dbReference>
<dbReference type="PANTHER" id="PTHR14096:SF57">
    <property type="entry name" value="APOLIPOPROTEIN L4"/>
    <property type="match status" value="1"/>
</dbReference>
<reference evidence="3" key="2">
    <citation type="submission" date="2025-08" db="UniProtKB">
        <authorList>
            <consortium name="Ensembl"/>
        </authorList>
    </citation>
    <scope>IDENTIFICATION</scope>
</reference>
<keyword evidence="2" id="KW-0472">Membrane</keyword>
<evidence type="ECO:0000313" key="4">
    <source>
        <dbReference type="Proteomes" id="UP001501920"/>
    </source>
</evidence>
<dbReference type="GeneTree" id="ENSGT01030000234599"/>
<evidence type="ECO:0000313" key="3">
    <source>
        <dbReference type="Ensembl" id="ENSPNAP00000019269.2"/>
    </source>
</evidence>
<dbReference type="Proteomes" id="UP001501920">
    <property type="component" value="Chromosome 14"/>
</dbReference>
<reference evidence="3 4" key="1">
    <citation type="submission" date="2020-10" db="EMBL/GenBank/DDBJ databases">
        <title>Pygocentrus nattereri (red-bellied piranha) genome, fPygNat1, primary haplotype.</title>
        <authorList>
            <person name="Myers G."/>
            <person name="Meyer A."/>
            <person name="Karagic N."/>
            <person name="Pippel M."/>
            <person name="Winkler S."/>
            <person name="Tracey A."/>
            <person name="Wood J."/>
            <person name="Formenti G."/>
            <person name="Howe K."/>
            <person name="Fedrigo O."/>
            <person name="Jarvis E.D."/>
        </authorList>
    </citation>
    <scope>NUCLEOTIDE SEQUENCE [LARGE SCALE GENOMIC DNA]</scope>
</reference>
<feature type="transmembrane region" description="Helical" evidence="2">
    <location>
        <begin position="260"/>
        <end position="280"/>
    </location>
</feature>
<evidence type="ECO:0000256" key="1">
    <source>
        <dbReference type="ARBA" id="ARBA00010090"/>
    </source>
</evidence>
<keyword evidence="4" id="KW-1185">Reference proteome</keyword>
<dbReference type="Ensembl" id="ENSPNAT00000039376.2">
    <property type="protein sequence ID" value="ENSPNAP00000019269.2"/>
    <property type="gene ID" value="ENSPNAG00000005300.2"/>
</dbReference>
<dbReference type="GO" id="GO:0005576">
    <property type="term" value="C:extracellular region"/>
    <property type="evidence" value="ECO:0007669"/>
    <property type="project" value="InterPro"/>
</dbReference>
<sequence length="489" mass="54836">RLTHMQSTPYPRLLLVKTPQPYTMETLTYIKTVKDFCNKEPEWTFQRELEIKNMKEIKSRADKGSGRSRKQKLAQELGEVLRNTLEGLQNLQRFLDAVEKLAVTSLFVFIDEIFLPKGVSAEAVRSVISVARKMSPLLIHFKRDDGAFFLPSFDNLDVLVFQLHKYMRTTQWLCKNLKPSLKFTVDMRESLSNMTVLLDQLSKIRMDESFRLTYLFDEGAQEFIETYSECRPRMFQFLSDLEETAVQLDKMKKGSSISTVAGSSVGAVGSVLSIVGLALAPVTAGVSLGLTITGVGLGVTSGVNGLVTGFTEHKVNKQQRKKANNIFHNFMEDVQKVLDSLEQAASSQRPVSHLDDCDMAYGRKTHAGKVEKNIKNLLDGVTRVTLKSEGLTRNAARSISTPLAITKAARVASIAANVLFIGIDIALICKESASLAKGGKSEASQFIRSRSALWCAEIRSWEKIWNSLCKEQIIFKEKLRILEQKFYVN</sequence>
<dbReference type="InterPro" id="IPR008405">
    <property type="entry name" value="ApoL"/>
</dbReference>
<dbReference type="AlphaFoldDB" id="A0A3B4D8I6"/>
<protein>
    <submittedName>
        <fullName evidence="3">Uncharacterized protein</fullName>
    </submittedName>
</protein>
<proteinExistence type="inferred from homology"/>